<dbReference type="InterPro" id="IPR024185">
    <property type="entry name" value="FTHF_cligase-like_sf"/>
</dbReference>
<feature type="region of interest" description="Disordered" evidence="8">
    <location>
        <begin position="2280"/>
        <end position="2335"/>
    </location>
</feature>
<accession>A0A1Q9EQR7</accession>
<dbReference type="EMBL" id="LSRX01000090">
    <property type="protein sequence ID" value="OLQ09786.1"/>
    <property type="molecule type" value="Genomic_DNA"/>
</dbReference>
<keyword evidence="6 9" id="KW-0472">Membrane</keyword>
<dbReference type="GO" id="GO:0016787">
    <property type="term" value="F:hydrolase activity"/>
    <property type="evidence" value="ECO:0007669"/>
    <property type="project" value="UniProtKB-KW"/>
</dbReference>
<sequence>MGSAITTIVFQPPQPSYSRDPNLIWLSTSEHEVIPAFFIDRDAKFTLLFSHGNAEDLGMIIQYFREVSHILDVNVFAYDYTGYGMSSGKPSEQALYADIEAAFKYLRDIVGTPWSEIVVYGRSIGSGPSIHLATRTAVRAIVLQSPLLSIYRVAFSSSFTLPGDMFPNVDRIGQVKCPVYIVHGTQDEIIPSSHAEDLVRNCREGIAYPPYLVENGGHNNLELIARQPFYDNFTKFLQWLEKSEISEGKSDGVKAKWFQSLGRRGAQEEVGHDCDCHDDPTMAEADGQDDALGAAAQGHSEGSALAKTGMGNGDSSPRCTAVLDAPLANPVFMSDAPNFLQRLLLDGSECLDAARVRRYLQPNGLKVSADDAVEVAGSTPDQERLSERSVRTVAVIFRACLGWNDFDNFKRRWFFPRLQIMMHPARLMMLGHGSQNDDGHDTDTHRGQRELATCDIQRLAATVPWQQLAPKAPGHGDCAEGTFTFQQTYCKILSDSQNEVDVEVNALRQQVQHVAEELVEIEHRVNERDVARSELAELKACDLTLEKEEKLRRGQRELEAQRREVQAAHVRSASRQALSHSWHDPAARRGRGASTGGLLSFAARRSTCGPSHWHLFRGPLCSAVAEGAAGGNGSCRRLVTQVTTPPPWPQSKSKAECVAICVEAAPASAWGLCMESRPDATGVVARAWLLFEVELDEDQRGSLELMLRQVSWWQTDSLRVLNVVTAPTVHGFKKSEEERKAEQADWQRRVDELGPWAWVMLRVGPPAQEDEVPESQSCVSDFWLWWVAKKAAKVEEKENEEEAAGRTFFLSENVMLLSVLEFPGLRCGSEIGAATVEQALARQRNRAAKALVSEHAGTITCRCQKCAEAQSRLLAKQTSDAMSLGASASSVSAAKAALRKQVRASLKILDDAELNRQSEAVCERLVRSSLFTASQRIGIFLAMPMGELRTGPILQQAYSSGKQVFCPRVMGDGWMEFFEVKTSEEAAALPLSKWKIPEPPEHFPKVEPWDLDLLLVPALALDLSRRRCGQGMGFYDRYVQRAKQRPDGSRPLRTIGLGLLQQRQDEVPCESHDELLDAVVFPDCDIFATDWEPAAARARAGPAVSPDWPLPPVSKSTSSTVDVWPTLAPQARLQPSSLPGKRPQMRVRGVEAGNADQRPLSPDGGVQTVKRDYTWLLRVISEIVPSEGGGIPGTVSYDGTWVPDPASLQGKLGIMLPDTVILEKGKPKRRYHIDPAGRIQVTRMKTSAELLRVLRDFVRKAIKPREPGSRQESKDGKALAGSRSEGSLQAVPGMSSTGMASTLDSRTSSAGPPSVPIPQIEVAVLCYDDGLSRLMMLAEAVSQIRGASKLPREFWQHIHVLQTNANLKELCISSLSPGDTMPIKKDGKLARTPLDVQRSCTDCCCILIFAAALAGLGACIYIAYDKGDITRLESLPDYQGTQCVGKYIFFPQDEGGLNLHKQVCVDACPTASEPVTTILKPFETARRLQGGLVSATQGAGIAETDSLLFGSNPSPQVTTTAETVGEGVQPPSEPEDPFAPQLQETPVVVTTMAPAPPGQVRLQGYPSVPLANVLCFPKVGEFQGQVMGITGSNEFFEIALDINSLTSNAEVLWMAVALAVIIAFVFLCLVEYLGLFLMRLSLAFVVTAPAAIGCYFLAMWYQDETSPIASQIATWSQGYISDDQGLLVAGTVGVGASIIFGLLACCQYSSLVKATEAAQEAADCIMTMPTLLAEPILSLILKVPFIVGGVVLILVLVTSGDYQSVDLTNPSSLFNPDDLALTSAVYATFMFFWLMELLHYISVFVVIYTAETWYFKHYGTSRTNFCGTCGPAVMLSAYCAAVTSHLGSLIFASFLMVTLRIVRWIVKAFLSAQEGLSTNPVTSCIAQALSIFTDACLACVQRILDLTSQVALMDIAYHGDSGFCGATQHALEVIFTDRSQWLAVEGVCLVFIAVGIAGIGAGSCVLTYMITNSFTRYTDIESPNHVSDPREVAVVAGVIGVFLGWTMLHPFITIADTMAYCHGFTAYEEKMSAQADVEEATYQNCYGCWTKPARETDLLLKTDKKEAQVPIQSRKAGVPTRYITYSFDINNGGLDPQEPMPLGGGARLRLRSASRTVRGADHGLKEMYEIFEGSVQHKDEASPLAPEIRGADHDLREMYDMFEGSVRDEIRLLHDYVRVQFSAQAEHLRELSSQLRKGSLQASQQSDGRPNPEDIDFSRLDRLLASHGLDLHFEKSPDVRAPNNPLEGVGQLLAEHGIIPDNPKGPKPPRVSDNVLQVPLQESSAPSAESSQDPRVSESHSVASLRSAHQHEQQEDGDSKNPPESPHAPKRDSSRFSFVRSQMVAQQRVARAAASRVERAISLAPPQPENLSLKDRIGQVVASNLFVYGIMTLIFINLLMLGIEVEISASLGTNDIPQWFEIVNLVIVVIFVLEITLKFFAFGCRKFFLGPDGHWNMFDLVIILLSVLETALDGWAASQSASQVELSHLRVMRFMRLARTLRGIRVIRLLRYVGALRTLVFSILNTMKSLLWTLILLCLLFYSFGVVLTQLVQDQCRYEAIAATGNTNAVPHCEDGVLHRYWSSIFESMLTLFMAISGGLSWGEALDPLKSFSLIAVACMVFYVLIAVFAVMNVVTGVFCNTAIESANSDRDIRAIEQLNKQTTLVKSLKELFQEIDHDNSNMVSIDEFRTAVNTPKMSSFLESMGISTQDVWTLFTIIDADSSGLIDLDEFVGGCMELHGPAKSFQMSKMSYENKITRQAIKKLVKETSDVKNQLVFAVRALEASGRNWALAQKSAESEAARLAAVPKRLNDHLRSKSRRVGMEIVQGQFEFVLDEADGTLWLANASNLRCRFLPKSSSEDKNGANSEEEVVRFFEEEEFEEELRDTEKKMEQLRKRFGGDPGVAHGGTGVSGITVSASDQLAGVRVPNNLVRFYQEEEKMLRYYEDEVRVLALRPLKPLAEGRAVGLGCWFRRWVKSVKAPRPGRLAILE</sequence>
<evidence type="ECO:0000256" key="5">
    <source>
        <dbReference type="ARBA" id="ARBA00022989"/>
    </source>
</evidence>
<dbReference type="PROSITE" id="PS00018">
    <property type="entry name" value="EF_HAND_1"/>
    <property type="match status" value="2"/>
</dbReference>
<evidence type="ECO:0000256" key="3">
    <source>
        <dbReference type="ARBA" id="ARBA00022692"/>
    </source>
</evidence>
<dbReference type="CDD" id="cd00051">
    <property type="entry name" value="EFh"/>
    <property type="match status" value="1"/>
</dbReference>
<keyword evidence="7" id="KW-0175">Coiled coil</keyword>
<dbReference type="InterPro" id="IPR022742">
    <property type="entry name" value="Hydrolase_4"/>
</dbReference>
<keyword evidence="3 9" id="KW-0812">Transmembrane</keyword>
<dbReference type="OrthoDB" id="446723at2759"/>
<dbReference type="SUPFAM" id="SSF81324">
    <property type="entry name" value="Voltage-gated potassium channels"/>
    <property type="match status" value="1"/>
</dbReference>
<evidence type="ECO:0000256" key="1">
    <source>
        <dbReference type="ARBA" id="ARBA00004141"/>
    </source>
</evidence>
<proteinExistence type="inferred from homology"/>
<dbReference type="SUPFAM" id="SSF100950">
    <property type="entry name" value="NagB/RpiA/CoA transferase-like"/>
    <property type="match status" value="1"/>
</dbReference>
<evidence type="ECO:0000256" key="7">
    <source>
        <dbReference type="SAM" id="Coils"/>
    </source>
</evidence>
<feature type="compositionally biased region" description="Basic and acidic residues" evidence="8">
    <location>
        <begin position="1262"/>
        <end position="1277"/>
    </location>
</feature>
<dbReference type="InterPro" id="IPR005821">
    <property type="entry name" value="Ion_trans_dom"/>
</dbReference>
<comment type="caution">
    <text evidence="11">The sequence shown here is derived from an EMBL/GenBank/DDBJ whole genome shotgun (WGS) entry which is preliminary data.</text>
</comment>
<dbReference type="Pfam" id="PF04515">
    <property type="entry name" value="Choline_transpo"/>
    <property type="match status" value="1"/>
</dbReference>
<name>A0A1Q9EQR7_SYMMI</name>
<feature type="region of interest" description="Disordered" evidence="8">
    <location>
        <begin position="1511"/>
        <end position="1539"/>
    </location>
</feature>
<feature type="region of interest" description="Disordered" evidence="8">
    <location>
        <begin position="1262"/>
        <end position="1314"/>
    </location>
</feature>
<gene>
    <name evidence="11" type="primary">abhd17c</name>
    <name evidence="11" type="ORF">AK812_SmicGene6591</name>
</gene>
<feature type="compositionally biased region" description="Polar residues" evidence="8">
    <location>
        <begin position="1294"/>
        <end position="1311"/>
    </location>
</feature>
<keyword evidence="12" id="KW-1185">Reference proteome</keyword>
<dbReference type="InterPro" id="IPR007603">
    <property type="entry name" value="Choline_transptr-like"/>
</dbReference>
<dbReference type="InterPro" id="IPR002048">
    <property type="entry name" value="EF_hand_dom"/>
</dbReference>
<dbReference type="GO" id="GO:0005216">
    <property type="term" value="F:monoatomic ion channel activity"/>
    <property type="evidence" value="ECO:0007669"/>
    <property type="project" value="InterPro"/>
</dbReference>
<dbReference type="PROSITE" id="PS50222">
    <property type="entry name" value="EF_HAND_2"/>
    <property type="match status" value="2"/>
</dbReference>
<reference evidence="11 12" key="1">
    <citation type="submission" date="2016-02" db="EMBL/GenBank/DDBJ databases">
        <title>Genome analysis of coral dinoflagellate symbionts highlights evolutionary adaptations to a symbiotic lifestyle.</title>
        <authorList>
            <person name="Aranda M."/>
            <person name="Li Y."/>
            <person name="Liew Y.J."/>
            <person name="Baumgarten S."/>
            <person name="Simakov O."/>
            <person name="Wilson M."/>
            <person name="Piel J."/>
            <person name="Ashoor H."/>
            <person name="Bougouffa S."/>
            <person name="Bajic V.B."/>
            <person name="Ryu T."/>
            <person name="Ravasi T."/>
            <person name="Bayer T."/>
            <person name="Micklem G."/>
            <person name="Kim H."/>
            <person name="Bhak J."/>
            <person name="Lajeunesse T.C."/>
            <person name="Voolstra C.R."/>
        </authorList>
    </citation>
    <scope>NUCLEOTIDE SEQUENCE [LARGE SCALE GENOMIC DNA]</scope>
    <source>
        <strain evidence="11 12">CCMP2467</strain>
    </source>
</reference>
<evidence type="ECO:0000256" key="9">
    <source>
        <dbReference type="SAM" id="Phobius"/>
    </source>
</evidence>
<feature type="transmembrane region" description="Helical" evidence="9">
    <location>
        <begin position="1947"/>
        <end position="1970"/>
    </location>
</feature>
<feature type="domain" description="EF-hand" evidence="10">
    <location>
        <begin position="2664"/>
        <end position="2699"/>
    </location>
</feature>
<evidence type="ECO:0000256" key="6">
    <source>
        <dbReference type="ARBA" id="ARBA00023136"/>
    </source>
</evidence>
<feature type="transmembrane region" description="Helical" evidence="9">
    <location>
        <begin position="2422"/>
        <end position="2441"/>
    </location>
</feature>
<dbReference type="Gene3D" id="1.10.238.10">
    <property type="entry name" value="EF-hand"/>
    <property type="match status" value="1"/>
</dbReference>
<dbReference type="Pfam" id="PF00520">
    <property type="entry name" value="Ion_trans"/>
    <property type="match status" value="1"/>
</dbReference>
<dbReference type="SUPFAM" id="SSF53474">
    <property type="entry name" value="alpha/beta-Hydrolases"/>
    <property type="match status" value="1"/>
</dbReference>
<dbReference type="Proteomes" id="UP000186817">
    <property type="component" value="Unassembled WGS sequence"/>
</dbReference>
<evidence type="ECO:0000256" key="4">
    <source>
        <dbReference type="ARBA" id="ARBA00022837"/>
    </source>
</evidence>
<keyword evidence="5 9" id="KW-1133">Transmembrane helix</keyword>
<feature type="transmembrane region" description="Helical" evidence="9">
    <location>
        <begin position="2581"/>
        <end position="2602"/>
    </location>
</feature>
<evidence type="ECO:0000313" key="11">
    <source>
        <dbReference type="EMBL" id="OLQ09786.1"/>
    </source>
</evidence>
<feature type="compositionally biased region" description="Low complexity" evidence="8">
    <location>
        <begin position="1517"/>
        <end position="1528"/>
    </location>
</feature>
<dbReference type="InterPro" id="IPR002698">
    <property type="entry name" value="FTHF_cligase"/>
</dbReference>
<dbReference type="Gene3D" id="1.20.120.350">
    <property type="entry name" value="Voltage-gated potassium channels. Chain C"/>
    <property type="match status" value="1"/>
</dbReference>
<dbReference type="NCBIfam" id="TIGR02727">
    <property type="entry name" value="MTHFS_bact"/>
    <property type="match status" value="1"/>
</dbReference>
<feature type="compositionally biased region" description="Low complexity" evidence="8">
    <location>
        <begin position="2280"/>
        <end position="2291"/>
    </location>
</feature>
<feature type="transmembrane region" description="Helical" evidence="9">
    <location>
        <begin position="1686"/>
        <end position="1710"/>
    </location>
</feature>
<feature type="region of interest" description="Disordered" evidence="8">
    <location>
        <begin position="2196"/>
        <end position="2215"/>
    </location>
</feature>
<feature type="transmembrane region" description="Helical" evidence="9">
    <location>
        <begin position="1797"/>
        <end position="1815"/>
    </location>
</feature>
<dbReference type="Gene3D" id="3.40.50.10420">
    <property type="entry name" value="NagB/RpiA/CoA transferase-like"/>
    <property type="match status" value="1"/>
</dbReference>
<evidence type="ECO:0000256" key="8">
    <source>
        <dbReference type="SAM" id="MobiDB-lite"/>
    </source>
</evidence>
<evidence type="ECO:0000259" key="10">
    <source>
        <dbReference type="PROSITE" id="PS50222"/>
    </source>
</evidence>
<evidence type="ECO:0000313" key="12">
    <source>
        <dbReference type="Proteomes" id="UP000186817"/>
    </source>
</evidence>
<dbReference type="Gene3D" id="1.10.287.70">
    <property type="match status" value="1"/>
</dbReference>
<feature type="transmembrane region" description="Helical" evidence="9">
    <location>
        <begin position="1611"/>
        <end position="1634"/>
    </location>
</feature>
<feature type="coiled-coil region" evidence="7">
    <location>
        <begin position="504"/>
        <end position="571"/>
    </location>
</feature>
<dbReference type="SUPFAM" id="SSF47473">
    <property type="entry name" value="EF-hand"/>
    <property type="match status" value="1"/>
</dbReference>
<feature type="compositionally biased region" description="Basic and acidic residues" evidence="8">
    <location>
        <begin position="2309"/>
        <end position="2334"/>
    </location>
</feature>
<feature type="transmembrane region" description="Helical" evidence="9">
    <location>
        <begin position="1736"/>
        <end position="1757"/>
    </location>
</feature>
<feature type="region of interest" description="Disordered" evidence="8">
    <location>
        <begin position="573"/>
        <end position="593"/>
    </location>
</feature>
<feature type="transmembrane region" description="Helical" evidence="9">
    <location>
        <begin position="2614"/>
        <end position="2644"/>
    </location>
</feature>
<dbReference type="Gene3D" id="3.40.50.1820">
    <property type="entry name" value="alpha/beta hydrolase"/>
    <property type="match status" value="1"/>
</dbReference>
<organism evidence="11 12">
    <name type="scientific">Symbiodinium microadriaticum</name>
    <name type="common">Dinoflagellate</name>
    <name type="synonym">Zooxanthella microadriatica</name>
    <dbReference type="NCBI Taxonomy" id="2951"/>
    <lineage>
        <taxon>Eukaryota</taxon>
        <taxon>Sar</taxon>
        <taxon>Alveolata</taxon>
        <taxon>Dinophyceae</taxon>
        <taxon>Suessiales</taxon>
        <taxon>Symbiodiniaceae</taxon>
        <taxon>Symbiodinium</taxon>
    </lineage>
</organism>
<keyword evidence="4" id="KW-0106">Calcium</keyword>
<dbReference type="Pfam" id="PF12146">
    <property type="entry name" value="Hydrolase_4"/>
    <property type="match status" value="1"/>
</dbReference>
<feature type="compositionally biased region" description="Polar residues" evidence="8">
    <location>
        <begin position="2196"/>
        <end position="2208"/>
    </location>
</feature>
<feature type="transmembrane region" description="Helical" evidence="9">
    <location>
        <begin position="1640"/>
        <end position="1661"/>
    </location>
</feature>
<dbReference type="InterPro" id="IPR011992">
    <property type="entry name" value="EF-hand-dom_pair"/>
</dbReference>
<dbReference type="SMART" id="SM00054">
    <property type="entry name" value="EFh"/>
    <property type="match status" value="2"/>
</dbReference>
<feature type="transmembrane region" description="Helical" evidence="9">
    <location>
        <begin position="2530"/>
        <end position="2552"/>
    </location>
</feature>
<feature type="transmembrane region" description="Helical" evidence="9">
    <location>
        <begin position="2380"/>
        <end position="2402"/>
    </location>
</feature>
<evidence type="ECO:0000256" key="2">
    <source>
        <dbReference type="ARBA" id="ARBA00007168"/>
    </source>
</evidence>
<dbReference type="InterPro" id="IPR027359">
    <property type="entry name" value="Volt_channel_dom_sf"/>
</dbReference>
<dbReference type="PANTHER" id="PTHR12277">
    <property type="entry name" value="ALPHA/BETA HYDROLASE DOMAIN-CONTAINING PROTEIN"/>
    <property type="match status" value="1"/>
</dbReference>
<dbReference type="InterPro" id="IPR018247">
    <property type="entry name" value="EF_Hand_1_Ca_BS"/>
</dbReference>
<dbReference type="GO" id="GO:0016020">
    <property type="term" value="C:membrane"/>
    <property type="evidence" value="ECO:0007669"/>
    <property type="project" value="UniProtKB-SubCell"/>
</dbReference>
<dbReference type="InterPro" id="IPR037171">
    <property type="entry name" value="NagB/RpiA_transferase-like"/>
</dbReference>
<protein>
    <submittedName>
        <fullName evidence="11">Alpha/beta hydrolase domain-containing protein 17C</fullName>
    </submittedName>
</protein>
<dbReference type="GO" id="GO:0005509">
    <property type="term" value="F:calcium ion binding"/>
    <property type="evidence" value="ECO:0007669"/>
    <property type="project" value="InterPro"/>
</dbReference>
<comment type="subcellular location">
    <subcellularLocation>
        <location evidence="1">Membrane</location>
        <topology evidence="1">Multi-pass membrane protein</topology>
    </subcellularLocation>
</comment>
<keyword evidence="11" id="KW-0378">Hydrolase</keyword>
<feature type="domain" description="EF-hand" evidence="10">
    <location>
        <begin position="2707"/>
        <end position="2742"/>
    </location>
</feature>
<dbReference type="Pfam" id="PF13499">
    <property type="entry name" value="EF-hand_7"/>
    <property type="match status" value="1"/>
</dbReference>
<dbReference type="Pfam" id="PF01812">
    <property type="entry name" value="5-FTHF_cyc-lig"/>
    <property type="match status" value="1"/>
</dbReference>
<feature type="transmembrane region" description="Helical" evidence="9">
    <location>
        <begin position="1990"/>
        <end position="2008"/>
    </location>
</feature>
<comment type="similarity">
    <text evidence="2">Belongs to the CTL (choline transporter-like) family.</text>
</comment>
<dbReference type="InterPro" id="IPR029058">
    <property type="entry name" value="AB_hydrolase_fold"/>
</dbReference>
<dbReference type="PANTHER" id="PTHR12277:SF81">
    <property type="entry name" value="PROTEIN ABHD13"/>
    <property type="match status" value="1"/>
</dbReference>